<evidence type="ECO:0000313" key="3">
    <source>
        <dbReference type="Proteomes" id="UP000288805"/>
    </source>
</evidence>
<dbReference type="Proteomes" id="UP000288805">
    <property type="component" value="Unassembled WGS sequence"/>
</dbReference>
<dbReference type="PANTHER" id="PTHR36617:SF16">
    <property type="entry name" value="OS04G0516500 PROTEIN"/>
    <property type="match status" value="1"/>
</dbReference>
<dbReference type="EMBL" id="QGNW01000006">
    <property type="protein sequence ID" value="RVX20511.1"/>
    <property type="molecule type" value="Genomic_DNA"/>
</dbReference>
<dbReference type="AlphaFoldDB" id="A0A438KH28"/>
<organism evidence="2 3">
    <name type="scientific">Vitis vinifera</name>
    <name type="common">Grape</name>
    <dbReference type="NCBI Taxonomy" id="29760"/>
    <lineage>
        <taxon>Eukaryota</taxon>
        <taxon>Viridiplantae</taxon>
        <taxon>Streptophyta</taxon>
        <taxon>Embryophyta</taxon>
        <taxon>Tracheophyta</taxon>
        <taxon>Spermatophyta</taxon>
        <taxon>Magnoliopsida</taxon>
        <taxon>eudicotyledons</taxon>
        <taxon>Gunneridae</taxon>
        <taxon>Pentapetalae</taxon>
        <taxon>rosids</taxon>
        <taxon>Vitales</taxon>
        <taxon>Vitaceae</taxon>
        <taxon>Viteae</taxon>
        <taxon>Vitis</taxon>
    </lineage>
</organism>
<protein>
    <submittedName>
        <fullName evidence="2">Putative ribonuclease H protein</fullName>
    </submittedName>
</protein>
<evidence type="ECO:0000313" key="2">
    <source>
        <dbReference type="EMBL" id="RVX20511.1"/>
    </source>
</evidence>
<dbReference type="Pfam" id="PF13966">
    <property type="entry name" value="zf-RVT"/>
    <property type="match status" value="1"/>
</dbReference>
<accession>A0A438KH28</accession>
<feature type="domain" description="Reverse transcriptase zinc-binding" evidence="1">
    <location>
        <begin position="163"/>
        <end position="245"/>
    </location>
</feature>
<proteinExistence type="predicted"/>
<dbReference type="InterPro" id="IPR026960">
    <property type="entry name" value="RVT-Znf"/>
</dbReference>
<reference evidence="2 3" key="1">
    <citation type="journal article" date="2018" name="PLoS Genet.">
        <title>Population sequencing reveals clonal diversity and ancestral inbreeding in the grapevine cultivar Chardonnay.</title>
        <authorList>
            <person name="Roach M.J."/>
            <person name="Johnson D.L."/>
            <person name="Bohlmann J."/>
            <person name="van Vuuren H.J."/>
            <person name="Jones S.J."/>
            <person name="Pretorius I.S."/>
            <person name="Schmidt S.A."/>
            <person name="Borneman A.R."/>
        </authorList>
    </citation>
    <scope>NUCLEOTIDE SEQUENCE [LARGE SCALE GENOMIC DNA]</scope>
    <source>
        <strain evidence="3">cv. Chardonnay</strain>
        <tissue evidence="2">Leaf</tissue>
    </source>
</reference>
<evidence type="ECO:0000259" key="1">
    <source>
        <dbReference type="Pfam" id="PF13966"/>
    </source>
</evidence>
<name>A0A438KH28_VITVI</name>
<comment type="caution">
    <text evidence="2">The sequence shown here is derived from an EMBL/GenBank/DDBJ whole genome shotgun (WGS) entry which is preliminary data.</text>
</comment>
<dbReference type="PANTHER" id="PTHR36617">
    <property type="entry name" value="PROTEIN, PUTATIVE-RELATED"/>
    <property type="match status" value="1"/>
</dbReference>
<gene>
    <name evidence="2" type="primary">VvCHDp000001_1185</name>
    <name evidence="2" type="ORF">CK203_002764</name>
</gene>
<sequence length="246" mass="28805">MLKKALLCKWSWRFAIERGAFWNQMIRGKYGEEQGECTKEVRDGYGVGWWKAIRKEWHLVSSRFSFMVGNGWRVRFWKDKWCGSSPFRDSFPSLFALVVSKNAWVNDVWSSTNGEGSWNLHFCRPFNDWEVDEVDKFLLSLNGKSVQWDEDKVLWTETKCGKFFVKSLYKALEPGSTISFPLNIIWKSCVHPKVSFFGWEATWGKALTLDQIQKRGWLLVNRCYLGQMHGESIDHILLHCANARTL</sequence>